<proteinExistence type="predicted"/>
<gene>
    <name evidence="1" type="ORF">MRB53_020435</name>
</gene>
<evidence type="ECO:0000313" key="1">
    <source>
        <dbReference type="EMBL" id="KAJ8627128.1"/>
    </source>
</evidence>
<organism evidence="1 2">
    <name type="scientific">Persea americana</name>
    <name type="common">Avocado</name>
    <dbReference type="NCBI Taxonomy" id="3435"/>
    <lineage>
        <taxon>Eukaryota</taxon>
        <taxon>Viridiplantae</taxon>
        <taxon>Streptophyta</taxon>
        <taxon>Embryophyta</taxon>
        <taxon>Tracheophyta</taxon>
        <taxon>Spermatophyta</taxon>
        <taxon>Magnoliopsida</taxon>
        <taxon>Magnoliidae</taxon>
        <taxon>Laurales</taxon>
        <taxon>Lauraceae</taxon>
        <taxon>Persea</taxon>
    </lineage>
</organism>
<keyword evidence="2" id="KW-1185">Reference proteome</keyword>
<name>A0ACC2L1J7_PERAE</name>
<protein>
    <submittedName>
        <fullName evidence="1">Uncharacterized protein</fullName>
    </submittedName>
</protein>
<accession>A0ACC2L1J7</accession>
<reference evidence="1 2" key="1">
    <citation type="journal article" date="2022" name="Hortic Res">
        <title>A haplotype resolved chromosomal level avocado genome allows analysis of novel avocado genes.</title>
        <authorList>
            <person name="Nath O."/>
            <person name="Fletcher S.J."/>
            <person name="Hayward A."/>
            <person name="Shaw L.M."/>
            <person name="Masouleh A.K."/>
            <person name="Furtado A."/>
            <person name="Henry R.J."/>
            <person name="Mitter N."/>
        </authorList>
    </citation>
    <scope>NUCLEOTIDE SEQUENCE [LARGE SCALE GENOMIC DNA]</scope>
    <source>
        <strain evidence="2">cv. Hass</strain>
    </source>
</reference>
<dbReference type="Proteomes" id="UP001234297">
    <property type="component" value="Chromosome 6"/>
</dbReference>
<sequence length="132" mass="15458">MIKKAESLLQSINFWTMDIFVDFHMRNHRMGMAIKFMEAAVTKTTKNELQPCQVRVGAFLKYFVEEMDVEHSEELCKVLKRVCYPASELYNLLLHTYAAAGKIEPQMHQRIRENNVQMTSEMENLLARVCPE</sequence>
<dbReference type="EMBL" id="CM056814">
    <property type="protein sequence ID" value="KAJ8627128.1"/>
    <property type="molecule type" value="Genomic_DNA"/>
</dbReference>
<evidence type="ECO:0000313" key="2">
    <source>
        <dbReference type="Proteomes" id="UP001234297"/>
    </source>
</evidence>
<comment type="caution">
    <text evidence="1">The sequence shown here is derived from an EMBL/GenBank/DDBJ whole genome shotgun (WGS) entry which is preliminary data.</text>
</comment>